<dbReference type="OrthoDB" id="2392652at2759"/>
<dbReference type="InterPro" id="IPR008906">
    <property type="entry name" value="HATC_C_dom"/>
</dbReference>
<dbReference type="OMA" id="FRIAMIM"/>
<dbReference type="HOGENOM" id="CLU_009123_4_6_1"/>
<dbReference type="STRING" id="1432141.A0A015JRL1"/>
<gene>
    <name evidence="3" type="ORF">RirG_091730</name>
</gene>
<dbReference type="Pfam" id="PF05699">
    <property type="entry name" value="Dimer_Tnp_hAT"/>
    <property type="match status" value="1"/>
</dbReference>
<evidence type="ECO:0008006" key="5">
    <source>
        <dbReference type="Google" id="ProtNLM"/>
    </source>
</evidence>
<dbReference type="SUPFAM" id="SSF53098">
    <property type="entry name" value="Ribonuclease H-like"/>
    <property type="match status" value="1"/>
</dbReference>
<dbReference type="AlphaFoldDB" id="A0A015JRL1"/>
<dbReference type="Pfam" id="PF14372">
    <property type="entry name" value="hAT-like_RNase-H"/>
    <property type="match status" value="1"/>
</dbReference>
<dbReference type="EMBL" id="JEMT01016757">
    <property type="protein sequence ID" value="EXX69960.1"/>
    <property type="molecule type" value="Genomic_DNA"/>
</dbReference>
<organism evidence="3 4">
    <name type="scientific">Rhizophagus irregularis (strain DAOM 197198w)</name>
    <name type="common">Glomus intraradices</name>
    <dbReference type="NCBI Taxonomy" id="1432141"/>
    <lineage>
        <taxon>Eukaryota</taxon>
        <taxon>Fungi</taxon>
        <taxon>Fungi incertae sedis</taxon>
        <taxon>Mucoromycota</taxon>
        <taxon>Glomeromycotina</taxon>
        <taxon>Glomeromycetes</taxon>
        <taxon>Glomerales</taxon>
        <taxon>Glomeraceae</taxon>
        <taxon>Rhizophagus</taxon>
    </lineage>
</organism>
<evidence type="ECO:0000259" key="2">
    <source>
        <dbReference type="Pfam" id="PF14372"/>
    </source>
</evidence>
<name>A0A015JRL1_RHIIW</name>
<feature type="domain" description="hAT-like transposase RNase-H fold" evidence="2">
    <location>
        <begin position="30"/>
        <end position="111"/>
    </location>
</feature>
<comment type="caution">
    <text evidence="3">The sequence shown here is derived from an EMBL/GenBank/DDBJ whole genome shotgun (WGS) entry which is preliminary data.</text>
</comment>
<dbReference type="InterPro" id="IPR025525">
    <property type="entry name" value="hAT-like_transposase_RNase-H"/>
</dbReference>
<evidence type="ECO:0000313" key="4">
    <source>
        <dbReference type="Proteomes" id="UP000022910"/>
    </source>
</evidence>
<keyword evidence="4" id="KW-1185">Reference proteome</keyword>
<dbReference type="Proteomes" id="UP000022910">
    <property type="component" value="Unassembled WGS sequence"/>
</dbReference>
<protein>
    <recommendedName>
        <fullName evidence="5">HAT C-terminal dimerisation domain-containing protein</fullName>
    </recommendedName>
</protein>
<reference evidence="3 4" key="1">
    <citation type="submission" date="2014-02" db="EMBL/GenBank/DDBJ databases">
        <title>Single nucleus genome sequencing reveals high similarity among nuclei of an endomycorrhizal fungus.</title>
        <authorList>
            <person name="Lin K."/>
            <person name="Geurts R."/>
            <person name="Zhang Z."/>
            <person name="Limpens E."/>
            <person name="Saunders D.G."/>
            <person name="Mu D."/>
            <person name="Pang E."/>
            <person name="Cao H."/>
            <person name="Cha H."/>
            <person name="Lin T."/>
            <person name="Zhou Q."/>
            <person name="Shang Y."/>
            <person name="Li Y."/>
            <person name="Ivanov S."/>
            <person name="Sharma T."/>
            <person name="Velzen R.V."/>
            <person name="Ruijter N.D."/>
            <person name="Aanen D.K."/>
            <person name="Win J."/>
            <person name="Kamoun S."/>
            <person name="Bisseling T."/>
            <person name="Huang S."/>
        </authorList>
    </citation>
    <scope>NUCLEOTIDE SEQUENCE [LARGE SCALE GENOMIC DNA]</scope>
    <source>
        <strain evidence="4">DAOM197198w</strain>
    </source>
</reference>
<dbReference type="InterPro" id="IPR012337">
    <property type="entry name" value="RNaseH-like_sf"/>
</dbReference>
<dbReference type="PANTHER" id="PTHR23272">
    <property type="entry name" value="BED FINGER-RELATED"/>
    <property type="match status" value="1"/>
</dbReference>
<accession>A0A015JRL1</accession>
<evidence type="ECO:0000259" key="1">
    <source>
        <dbReference type="Pfam" id="PF05699"/>
    </source>
</evidence>
<dbReference type="GO" id="GO:0046983">
    <property type="term" value="F:protein dimerization activity"/>
    <property type="evidence" value="ECO:0007669"/>
    <property type="project" value="InterPro"/>
</dbReference>
<sequence length="237" mass="27678">MIERAIILRECFEKATLEMSSSYFPTLGQTVPIYNYLIDKIEDFLDKETDTKSEDVVNATNNAKNKLQQYYLSSDGLVYIIATIIDPRHKLQYYTDNEFEEDYIIAYKNQIKELWVTKYKPENNENDNQNINQNSLAAHMFKKRKTSYSDELEAYLNEPLANFDMDILAFWKVHENKFPNLSKMARDFLAIPGTSVPVERVFSGGTDLITQSRCSLDPETIRKLMCLKAWIKYKNSN</sequence>
<dbReference type="GO" id="GO:0003677">
    <property type="term" value="F:DNA binding"/>
    <property type="evidence" value="ECO:0007669"/>
    <property type="project" value="InterPro"/>
</dbReference>
<proteinExistence type="predicted"/>
<feature type="domain" description="HAT C-terminal dimerisation" evidence="1">
    <location>
        <begin position="151"/>
        <end position="231"/>
    </location>
</feature>
<evidence type="ECO:0000313" key="3">
    <source>
        <dbReference type="EMBL" id="EXX69960.1"/>
    </source>
</evidence>
<dbReference type="PANTHER" id="PTHR23272:SF161">
    <property type="entry name" value="ZINC FINGER BED DOMAIN-CONTAINING PROTEIN RICESLEEPER 1-LIKE"/>
    <property type="match status" value="1"/>
</dbReference>